<dbReference type="InterPro" id="IPR025857">
    <property type="entry name" value="MacB_PCD"/>
</dbReference>
<feature type="domain" description="ABC3 transporter permease C-terminal" evidence="9">
    <location>
        <begin position="233"/>
        <end position="351"/>
    </location>
</feature>
<dbReference type="Proteomes" id="UP000035514">
    <property type="component" value="Unassembled WGS sequence"/>
</dbReference>
<evidence type="ECO:0000313" key="11">
    <source>
        <dbReference type="EMBL" id="KLE00435.1"/>
    </source>
</evidence>
<dbReference type="GO" id="GO:0005886">
    <property type="term" value="C:plasma membrane"/>
    <property type="evidence" value="ECO:0007669"/>
    <property type="project" value="UniProtKB-SubCell"/>
</dbReference>
<evidence type="ECO:0000256" key="3">
    <source>
        <dbReference type="ARBA" id="ARBA00022692"/>
    </source>
</evidence>
<keyword evidence="7" id="KW-0175">Coiled coil</keyword>
<keyword evidence="3 8" id="KW-0812">Transmembrane</keyword>
<protein>
    <submittedName>
        <fullName evidence="11">ABC transporter permease</fullName>
    </submittedName>
</protein>
<evidence type="ECO:0000313" key="12">
    <source>
        <dbReference type="Proteomes" id="UP000035514"/>
    </source>
</evidence>
<feature type="transmembrane region" description="Helical" evidence="8">
    <location>
        <begin position="16"/>
        <end position="36"/>
    </location>
</feature>
<feature type="coiled-coil region" evidence="7">
    <location>
        <begin position="189"/>
        <end position="216"/>
    </location>
</feature>
<sequence>MVSYAFKALFANKLKTFLIVLSLIFSIVSIFLISSISNGVISMYSTLLKSDGDIIVTQAKISDTFFSNVNINLIEQINNLKDIKDTSAMIVGASPVEKLPIIAVYGVTQNRFKNYTLTQGKYPSQNEVIIGKSIFEQLINKNEIQIANKSFKISGVFKSEIGFENGGVVLNIDDAGKIFNKSASMILVNTTLNADVENIIREIKNLSDEIDVKSTQNFVDNYNQFKIIKTSSNVISFIAFSMGLLGIVSLMSITINQRKAEFGIKRALGIKTSKIVYSIMVESFLLGVFSFICAFIISNVTLYFVKNAKTLQGYVNGEISIELAFYIFVTSILMAIIGSIIPALNAAKTDPVELIQGNKI</sequence>
<dbReference type="Pfam" id="PF02687">
    <property type="entry name" value="FtsX"/>
    <property type="match status" value="1"/>
</dbReference>
<feature type="transmembrane region" description="Helical" evidence="8">
    <location>
        <begin position="234"/>
        <end position="255"/>
    </location>
</feature>
<organism evidence="11 12">
    <name type="scientific">Aliarcobacter butzleri L348</name>
    <dbReference type="NCBI Taxonomy" id="1447256"/>
    <lineage>
        <taxon>Bacteria</taxon>
        <taxon>Pseudomonadati</taxon>
        <taxon>Campylobacterota</taxon>
        <taxon>Epsilonproteobacteria</taxon>
        <taxon>Campylobacterales</taxon>
        <taxon>Arcobacteraceae</taxon>
        <taxon>Aliarcobacter</taxon>
    </lineage>
</organism>
<evidence type="ECO:0000256" key="7">
    <source>
        <dbReference type="SAM" id="Coils"/>
    </source>
</evidence>
<feature type="transmembrane region" description="Helical" evidence="8">
    <location>
        <begin position="323"/>
        <end position="344"/>
    </location>
</feature>
<dbReference type="InterPro" id="IPR050250">
    <property type="entry name" value="Macrolide_Exporter_MacB"/>
</dbReference>
<dbReference type="Pfam" id="PF12704">
    <property type="entry name" value="MacB_PCD"/>
    <property type="match status" value="1"/>
</dbReference>
<dbReference type="EMBL" id="JAIQ01000084">
    <property type="protein sequence ID" value="KLE00435.1"/>
    <property type="molecule type" value="Genomic_DNA"/>
</dbReference>
<name>A0A0G9K3L2_9BACT</name>
<evidence type="ECO:0000259" key="9">
    <source>
        <dbReference type="Pfam" id="PF02687"/>
    </source>
</evidence>
<evidence type="ECO:0000256" key="5">
    <source>
        <dbReference type="ARBA" id="ARBA00023136"/>
    </source>
</evidence>
<keyword evidence="2" id="KW-1003">Cell membrane</keyword>
<evidence type="ECO:0000256" key="6">
    <source>
        <dbReference type="ARBA" id="ARBA00038076"/>
    </source>
</evidence>
<dbReference type="RefSeq" id="WP_046996628.1">
    <property type="nucleotide sequence ID" value="NZ_JAIQ01000084.1"/>
</dbReference>
<accession>A0A0G9K3L2</accession>
<feature type="transmembrane region" description="Helical" evidence="8">
    <location>
        <begin position="275"/>
        <end position="303"/>
    </location>
</feature>
<feature type="domain" description="MacB-like periplasmic core" evidence="10">
    <location>
        <begin position="16"/>
        <end position="205"/>
    </location>
</feature>
<evidence type="ECO:0000259" key="10">
    <source>
        <dbReference type="Pfam" id="PF12704"/>
    </source>
</evidence>
<evidence type="ECO:0000256" key="2">
    <source>
        <dbReference type="ARBA" id="ARBA00022475"/>
    </source>
</evidence>
<comment type="caution">
    <text evidence="11">The sequence shown here is derived from an EMBL/GenBank/DDBJ whole genome shotgun (WGS) entry which is preliminary data.</text>
</comment>
<gene>
    <name evidence="11" type="ORF">AA20_05620</name>
</gene>
<proteinExistence type="inferred from homology"/>
<comment type="subcellular location">
    <subcellularLocation>
        <location evidence="1">Cell membrane</location>
        <topology evidence="1">Multi-pass membrane protein</topology>
    </subcellularLocation>
</comment>
<dbReference type="PANTHER" id="PTHR30572">
    <property type="entry name" value="MEMBRANE COMPONENT OF TRANSPORTER-RELATED"/>
    <property type="match status" value="1"/>
</dbReference>
<dbReference type="PANTHER" id="PTHR30572:SF4">
    <property type="entry name" value="ABC TRANSPORTER PERMEASE YTRF"/>
    <property type="match status" value="1"/>
</dbReference>
<keyword evidence="5 8" id="KW-0472">Membrane</keyword>
<evidence type="ECO:0000256" key="8">
    <source>
        <dbReference type="SAM" id="Phobius"/>
    </source>
</evidence>
<evidence type="ECO:0000256" key="4">
    <source>
        <dbReference type="ARBA" id="ARBA00022989"/>
    </source>
</evidence>
<keyword evidence="4 8" id="KW-1133">Transmembrane helix</keyword>
<evidence type="ECO:0000256" key="1">
    <source>
        <dbReference type="ARBA" id="ARBA00004651"/>
    </source>
</evidence>
<dbReference type="InterPro" id="IPR003838">
    <property type="entry name" value="ABC3_permease_C"/>
</dbReference>
<dbReference type="AlphaFoldDB" id="A0A0G9K3L2"/>
<dbReference type="GO" id="GO:0022857">
    <property type="term" value="F:transmembrane transporter activity"/>
    <property type="evidence" value="ECO:0007669"/>
    <property type="project" value="TreeGrafter"/>
</dbReference>
<comment type="similarity">
    <text evidence="6">Belongs to the ABC-4 integral membrane protein family.</text>
</comment>
<reference evidence="11 12" key="1">
    <citation type="submission" date="2014-01" db="EMBL/GenBank/DDBJ databases">
        <title>Development of a Comparative Genomic Fingerprinting Assay for High Resolution Genotyping of Arcobacter butzleri.</title>
        <authorList>
            <person name="Webb A.L."/>
            <person name="Inglis G.D."/>
            <person name="Kruczkiewicz P."/>
            <person name="Selinger L.B."/>
            <person name="Taboada E.N."/>
        </authorList>
    </citation>
    <scope>NUCLEOTIDE SEQUENCE [LARGE SCALE GENOMIC DNA]</scope>
    <source>
        <strain evidence="11 12">L348</strain>
    </source>
</reference>
<dbReference type="PATRIC" id="fig|1447256.3.peg.1093"/>